<keyword evidence="2" id="KW-1185">Reference proteome</keyword>
<dbReference type="EMBL" id="PYYB01000001">
    <property type="protein sequence ID" value="PTL59082.1"/>
    <property type="molecule type" value="Genomic_DNA"/>
</dbReference>
<dbReference type="Gene3D" id="2.60.120.10">
    <property type="entry name" value="Jelly Rolls"/>
    <property type="match status" value="1"/>
</dbReference>
<evidence type="ECO:0000313" key="1">
    <source>
        <dbReference type="EMBL" id="PTL59082.1"/>
    </source>
</evidence>
<sequence>MSAFTKRNLLQATDRAPDFGMAEIGQAIFPFEELGATDTGLALHRINPGRRHAFGHRHLAAEEIFVVLSGSGRAKLGDELVELARLDALRVAPETWRGFEAGPDGMELLAFGPRHEGDGEVDPGFWPA</sequence>
<organism evidence="1 2">
    <name type="scientific">Paraconexibacter algicola</name>
    <dbReference type="NCBI Taxonomy" id="2133960"/>
    <lineage>
        <taxon>Bacteria</taxon>
        <taxon>Bacillati</taxon>
        <taxon>Actinomycetota</taxon>
        <taxon>Thermoleophilia</taxon>
        <taxon>Solirubrobacterales</taxon>
        <taxon>Paraconexibacteraceae</taxon>
        <taxon>Paraconexibacter</taxon>
    </lineage>
</organism>
<dbReference type="InterPro" id="IPR014710">
    <property type="entry name" value="RmlC-like_jellyroll"/>
</dbReference>
<proteinExistence type="predicted"/>
<reference evidence="1 2" key="1">
    <citation type="submission" date="2018-03" db="EMBL/GenBank/DDBJ databases">
        <title>Aquarubrobacter algicola gen. nov., sp. nov., a novel actinobacterium isolated from shallow eutrophic lake during the end of cyanobacterial harmful algal blooms.</title>
        <authorList>
            <person name="Chun S.J."/>
        </authorList>
    </citation>
    <scope>NUCLEOTIDE SEQUENCE [LARGE SCALE GENOMIC DNA]</scope>
    <source>
        <strain evidence="1 2">Seoho-28</strain>
    </source>
</reference>
<dbReference type="InterPro" id="IPR011051">
    <property type="entry name" value="RmlC_Cupin_sf"/>
</dbReference>
<dbReference type="SUPFAM" id="SSF51182">
    <property type="entry name" value="RmlC-like cupins"/>
    <property type="match status" value="1"/>
</dbReference>
<evidence type="ECO:0000313" key="2">
    <source>
        <dbReference type="Proteomes" id="UP000240739"/>
    </source>
</evidence>
<dbReference type="RefSeq" id="WP_107567518.1">
    <property type="nucleotide sequence ID" value="NZ_PYYB01000001.1"/>
</dbReference>
<gene>
    <name evidence="1" type="ORF">C7Y72_05190</name>
</gene>
<dbReference type="Proteomes" id="UP000240739">
    <property type="component" value="Unassembled WGS sequence"/>
</dbReference>
<dbReference type="AlphaFoldDB" id="A0A2T4UIM5"/>
<comment type="caution">
    <text evidence="1">The sequence shown here is derived from an EMBL/GenBank/DDBJ whole genome shotgun (WGS) entry which is preliminary data.</text>
</comment>
<name>A0A2T4UIM5_9ACTN</name>
<accession>A0A2T4UIM5</accession>
<protein>
    <submittedName>
        <fullName evidence="1">Uncharacterized protein</fullName>
    </submittedName>
</protein>
<dbReference type="OrthoDB" id="287918at2"/>